<dbReference type="AlphaFoldDB" id="A0A813G315"/>
<keyword evidence="2" id="KW-1185">Reference proteome</keyword>
<dbReference type="Proteomes" id="UP000654075">
    <property type="component" value="Unassembled WGS sequence"/>
</dbReference>
<gene>
    <name evidence="1" type="ORF">PGLA1383_LOCUS34908</name>
</gene>
<dbReference type="Gene3D" id="1.25.40.20">
    <property type="entry name" value="Ankyrin repeat-containing domain"/>
    <property type="match status" value="1"/>
</dbReference>
<accession>A0A813G315</accession>
<dbReference type="SUPFAM" id="SSF48403">
    <property type="entry name" value="Ankyrin repeat"/>
    <property type="match status" value="1"/>
</dbReference>
<dbReference type="OrthoDB" id="432205at2759"/>
<comment type="caution">
    <text evidence="1">The sequence shown here is derived from an EMBL/GenBank/DDBJ whole genome shotgun (WGS) entry which is preliminary data.</text>
</comment>
<sequence>VQTQKEEQEKCKQQVTEDFGLQNYVVPYVDYVQTQKEEQEKCKQQVTEDFGLQNYVVPYVEYARVQNLDCSVPELVRCAGRGDLAGVRQLLDSGMDTNIQDDLGLTALHCAAKKGHEE</sequence>
<dbReference type="Pfam" id="PF13637">
    <property type="entry name" value="Ank_4"/>
    <property type="match status" value="1"/>
</dbReference>
<dbReference type="EMBL" id="CAJNNV010026106">
    <property type="protein sequence ID" value="CAE8617245.1"/>
    <property type="molecule type" value="Genomic_DNA"/>
</dbReference>
<dbReference type="InterPro" id="IPR002110">
    <property type="entry name" value="Ankyrin_rpt"/>
</dbReference>
<dbReference type="InterPro" id="IPR036770">
    <property type="entry name" value="Ankyrin_rpt-contain_sf"/>
</dbReference>
<proteinExistence type="predicted"/>
<evidence type="ECO:0000313" key="2">
    <source>
        <dbReference type="Proteomes" id="UP000654075"/>
    </source>
</evidence>
<protein>
    <submittedName>
        <fullName evidence="1">Uncharacterized protein</fullName>
    </submittedName>
</protein>
<feature type="non-terminal residue" evidence="1">
    <location>
        <position position="1"/>
    </location>
</feature>
<name>A0A813G315_POLGL</name>
<feature type="non-terminal residue" evidence="1">
    <location>
        <position position="118"/>
    </location>
</feature>
<organism evidence="1 2">
    <name type="scientific">Polarella glacialis</name>
    <name type="common">Dinoflagellate</name>
    <dbReference type="NCBI Taxonomy" id="89957"/>
    <lineage>
        <taxon>Eukaryota</taxon>
        <taxon>Sar</taxon>
        <taxon>Alveolata</taxon>
        <taxon>Dinophyceae</taxon>
        <taxon>Suessiales</taxon>
        <taxon>Suessiaceae</taxon>
        <taxon>Polarella</taxon>
    </lineage>
</organism>
<reference evidence="1" key="1">
    <citation type="submission" date="2021-02" db="EMBL/GenBank/DDBJ databases">
        <authorList>
            <person name="Dougan E. K."/>
            <person name="Rhodes N."/>
            <person name="Thang M."/>
            <person name="Chan C."/>
        </authorList>
    </citation>
    <scope>NUCLEOTIDE SEQUENCE</scope>
</reference>
<evidence type="ECO:0000313" key="1">
    <source>
        <dbReference type="EMBL" id="CAE8617245.1"/>
    </source>
</evidence>